<dbReference type="InterPro" id="IPR033749">
    <property type="entry name" value="Polyprenyl_synt_CS"/>
</dbReference>
<dbReference type="GO" id="GO:0046872">
    <property type="term" value="F:metal ion binding"/>
    <property type="evidence" value="ECO:0007669"/>
    <property type="project" value="UniProtKB-KW"/>
</dbReference>
<dbReference type="HOGENOM" id="CLU_014015_2_0_12"/>
<keyword evidence="4" id="KW-0479">Metal-binding</keyword>
<keyword evidence="8" id="KW-1185">Reference proteome</keyword>
<proteinExistence type="inferred from homology"/>
<dbReference type="EC" id="2.5.1.30" evidence="7"/>
<gene>
    <name evidence="7" type="ORF">TPE_1244</name>
</gene>
<comment type="cofactor">
    <cofactor evidence="1">
        <name>Mg(2+)</name>
        <dbReference type="ChEBI" id="CHEBI:18420"/>
    </cofactor>
</comment>
<dbReference type="PROSITE" id="PS00444">
    <property type="entry name" value="POLYPRENYL_SYNTHASE_2"/>
    <property type="match status" value="1"/>
</dbReference>
<dbReference type="GO" id="GO:0008299">
    <property type="term" value="P:isoprenoid biosynthetic process"/>
    <property type="evidence" value="ECO:0007669"/>
    <property type="project" value="InterPro"/>
</dbReference>
<dbReference type="InterPro" id="IPR008949">
    <property type="entry name" value="Isoprenoid_synthase_dom_sf"/>
</dbReference>
<dbReference type="AlphaFoldDB" id="S6A8F5"/>
<dbReference type="Gene3D" id="1.10.600.10">
    <property type="entry name" value="Farnesyl Diphosphate Synthase"/>
    <property type="match status" value="1"/>
</dbReference>
<evidence type="ECO:0000256" key="2">
    <source>
        <dbReference type="ARBA" id="ARBA00006706"/>
    </source>
</evidence>
<dbReference type="Pfam" id="PF00348">
    <property type="entry name" value="polyprenyl_synt"/>
    <property type="match status" value="1"/>
</dbReference>
<evidence type="ECO:0000256" key="3">
    <source>
        <dbReference type="ARBA" id="ARBA00022679"/>
    </source>
</evidence>
<dbReference type="GO" id="GO:0000010">
    <property type="term" value="F:heptaprenyl diphosphate synthase activity"/>
    <property type="evidence" value="ECO:0007669"/>
    <property type="project" value="UniProtKB-EC"/>
</dbReference>
<protein>
    <submittedName>
        <fullName evidence="7">Heptaprenyl diphosphate synthase component II</fullName>
        <ecNumber evidence="7">2.5.1.30</ecNumber>
    </submittedName>
</protein>
<evidence type="ECO:0000313" key="7">
    <source>
        <dbReference type="EMBL" id="AGT43739.1"/>
    </source>
</evidence>
<dbReference type="CDD" id="cd00685">
    <property type="entry name" value="Trans_IPPS_HT"/>
    <property type="match status" value="1"/>
</dbReference>
<sequence length="339" mass="37865">MKNTSAADVQIFKLPELESLMEKMADCVKKYIYLIIGDSLKKTEAGKVIDDAVASSGKMIRAKLLLLCGILGPLWEKNKEKLCALAAILELTHLASLIHDDIVDEAPYRRGKPSVQSKYGKNAAVYAGDFIIAKIYHYQTENGFNTSAVELSKAIEQMCIGEIGQDTFRYNEKITEKEYLRNIKGKTCALFKTACRMGASEAGCSDELINKLEILGENIGFMLQLRDDLLDFTAEGKTLGKNTHRDFFSGIYTMPLIKALENKNAENCLLPIILENSNRKLSKKEIAEIEEKVVYFGGVEKTRLKIKALAKKNKDILNLIGNQNDAVKLIKKIVECLEV</sequence>
<dbReference type="RefSeq" id="WP_020965039.1">
    <property type="nucleotide sequence ID" value="NC_022097.1"/>
</dbReference>
<dbReference type="PATRIC" id="fig|1291379.3.peg.1241"/>
<dbReference type="PANTHER" id="PTHR12001">
    <property type="entry name" value="GERANYLGERANYL PYROPHOSPHATE SYNTHASE"/>
    <property type="match status" value="1"/>
</dbReference>
<organism evidence="7 8">
    <name type="scientific">Treponema pedis str. T A4</name>
    <dbReference type="NCBI Taxonomy" id="1291379"/>
    <lineage>
        <taxon>Bacteria</taxon>
        <taxon>Pseudomonadati</taxon>
        <taxon>Spirochaetota</taxon>
        <taxon>Spirochaetia</taxon>
        <taxon>Spirochaetales</taxon>
        <taxon>Treponemataceae</taxon>
        <taxon>Treponema</taxon>
    </lineage>
</organism>
<dbReference type="SUPFAM" id="SSF48576">
    <property type="entry name" value="Terpenoid synthases"/>
    <property type="match status" value="1"/>
</dbReference>
<evidence type="ECO:0000256" key="4">
    <source>
        <dbReference type="ARBA" id="ARBA00022723"/>
    </source>
</evidence>
<dbReference type="EMBL" id="CP004120">
    <property type="protein sequence ID" value="AGT43739.1"/>
    <property type="molecule type" value="Genomic_DNA"/>
</dbReference>
<keyword evidence="5" id="KW-0460">Magnesium</keyword>
<evidence type="ECO:0000313" key="8">
    <source>
        <dbReference type="Proteomes" id="UP000015620"/>
    </source>
</evidence>
<keyword evidence="3 6" id="KW-0808">Transferase</keyword>
<evidence type="ECO:0000256" key="6">
    <source>
        <dbReference type="RuleBase" id="RU004466"/>
    </source>
</evidence>
<dbReference type="PANTHER" id="PTHR12001:SF69">
    <property type="entry name" value="ALL TRANS-POLYPRENYL-DIPHOSPHATE SYNTHASE PDSS1"/>
    <property type="match status" value="1"/>
</dbReference>
<dbReference type="Proteomes" id="UP000015620">
    <property type="component" value="Chromosome"/>
</dbReference>
<accession>S6A8F5</accession>
<dbReference type="GeneID" id="301089852"/>
<reference evidence="7 8" key="1">
    <citation type="journal article" date="2013" name="PLoS ONE">
        <title>Genome-Wide Relatedness of Treponema pedis, from Gingiva and Necrotic Skin Lesions of Pigs, with the Human Oral Pathogen Treponema denticola.</title>
        <authorList>
            <person name="Svartstrom O."/>
            <person name="Mushtaq M."/>
            <person name="Pringle M."/>
            <person name="Segerman B."/>
        </authorList>
    </citation>
    <scope>NUCLEOTIDE SEQUENCE [LARGE SCALE GENOMIC DNA]</scope>
    <source>
        <strain evidence="7">T A4</strain>
    </source>
</reference>
<evidence type="ECO:0000256" key="5">
    <source>
        <dbReference type="ARBA" id="ARBA00022842"/>
    </source>
</evidence>
<evidence type="ECO:0000256" key="1">
    <source>
        <dbReference type="ARBA" id="ARBA00001946"/>
    </source>
</evidence>
<dbReference type="KEGG" id="tped:TPE_1244"/>
<comment type="similarity">
    <text evidence="2 6">Belongs to the FPP/GGPP synthase family.</text>
</comment>
<dbReference type="SFLD" id="SFLDS00005">
    <property type="entry name" value="Isoprenoid_Synthase_Type_I"/>
    <property type="match status" value="1"/>
</dbReference>
<dbReference type="InterPro" id="IPR000092">
    <property type="entry name" value="Polyprenyl_synt"/>
</dbReference>
<dbReference type="PROSITE" id="PS00723">
    <property type="entry name" value="POLYPRENYL_SYNTHASE_1"/>
    <property type="match status" value="1"/>
</dbReference>
<name>S6A8F5_9SPIR</name>
<dbReference type="STRING" id="1291379.TPE_1244"/>